<sequence length="317" mass="34467">MGSYQPLNALLQSAQSVAYDRLRLPHCQARGVEVLLRRDDLLHPIYGGNKLFKLYFNLAQARQLGKTRLVSLGGPWSNHLHTLARMASEHGFAAKAIVRGERPAQLSATLLDAQRWGMELQFVSRQAYRAYAAGASPGIADDDYFVPEGGANELGRLGCEWLGQAIALSASGNAAAICLPVGTGATMAGVIRGLAGALPTIGFSALKDDSAQSQIAMGLPTDRPWRLIWGFHGGGYGRRLPSAMMDFWRRFEREHTIALDPVYTLKMLWGINQLALAGYWRPGTTLIALHTGGIQGRRGFSAQIDWPSPSPLSPCEQ</sequence>
<dbReference type="PIRSF" id="PIRSF006278">
    <property type="entry name" value="ACCD_DCysDesulf"/>
    <property type="match status" value="1"/>
</dbReference>
<dbReference type="EMBL" id="JAULRT010000052">
    <property type="protein sequence ID" value="MDO3382515.1"/>
    <property type="molecule type" value="Genomic_DNA"/>
</dbReference>
<gene>
    <name evidence="5" type="ORF">QWI16_10050</name>
</gene>
<proteinExistence type="inferred from homology"/>
<evidence type="ECO:0000313" key="6">
    <source>
        <dbReference type="Proteomes" id="UP001168380"/>
    </source>
</evidence>
<comment type="cofactor">
    <cofactor evidence="1">
        <name>pyridoxal 5'-phosphate</name>
        <dbReference type="ChEBI" id="CHEBI:597326"/>
    </cofactor>
</comment>
<evidence type="ECO:0000313" key="5">
    <source>
        <dbReference type="EMBL" id="MDO3382515.1"/>
    </source>
</evidence>
<protein>
    <submittedName>
        <fullName evidence="5">Pyridoxal-phosphate dependent enzyme</fullName>
    </submittedName>
</protein>
<dbReference type="PANTHER" id="PTHR43780">
    <property type="entry name" value="1-AMINOCYCLOPROPANE-1-CARBOXYLATE DEAMINASE-RELATED"/>
    <property type="match status" value="1"/>
</dbReference>
<comment type="similarity">
    <text evidence="2">Belongs to the ACC deaminase/D-cysteine desulfhydrase family.</text>
</comment>
<accession>A0ABT8TEV8</accession>
<reference evidence="5" key="1">
    <citation type="submission" date="2023-07" db="EMBL/GenBank/DDBJ databases">
        <title>Gilvimarinus algae sp. nov., isolated from the surface of Kelp.</title>
        <authorList>
            <person name="Sun Y.Y."/>
            <person name="Gong Y."/>
            <person name="Du Z.J."/>
        </authorList>
    </citation>
    <scope>NUCLEOTIDE SEQUENCE</scope>
    <source>
        <strain evidence="5">SDUM040014</strain>
    </source>
</reference>
<name>A0ABT8TEV8_9GAMM</name>
<comment type="caution">
    <text evidence="5">The sequence shown here is derived from an EMBL/GenBank/DDBJ whole genome shotgun (WGS) entry which is preliminary data.</text>
</comment>
<evidence type="ECO:0000256" key="3">
    <source>
        <dbReference type="ARBA" id="ARBA00022898"/>
    </source>
</evidence>
<keyword evidence="6" id="KW-1185">Reference proteome</keyword>
<dbReference type="SUPFAM" id="SSF53686">
    <property type="entry name" value="Tryptophan synthase beta subunit-like PLP-dependent enzymes"/>
    <property type="match status" value="1"/>
</dbReference>
<dbReference type="RefSeq" id="WP_302712815.1">
    <property type="nucleotide sequence ID" value="NZ_JAULRT010000052.1"/>
</dbReference>
<organism evidence="5 6">
    <name type="scientific">Gilvimarinus algae</name>
    <dbReference type="NCBI Taxonomy" id="3058037"/>
    <lineage>
        <taxon>Bacteria</taxon>
        <taxon>Pseudomonadati</taxon>
        <taxon>Pseudomonadota</taxon>
        <taxon>Gammaproteobacteria</taxon>
        <taxon>Cellvibrionales</taxon>
        <taxon>Cellvibrionaceae</taxon>
        <taxon>Gilvimarinus</taxon>
    </lineage>
</organism>
<evidence type="ECO:0000256" key="1">
    <source>
        <dbReference type="ARBA" id="ARBA00001933"/>
    </source>
</evidence>
<dbReference type="InterPro" id="IPR027278">
    <property type="entry name" value="ACCD_DCysDesulf"/>
</dbReference>
<feature type="domain" description="Tryptophan synthase beta chain-like PALP" evidence="4">
    <location>
        <begin position="28"/>
        <end position="292"/>
    </location>
</feature>
<dbReference type="InterPro" id="IPR036052">
    <property type="entry name" value="TrpB-like_PALP_sf"/>
</dbReference>
<evidence type="ECO:0000259" key="4">
    <source>
        <dbReference type="Pfam" id="PF00291"/>
    </source>
</evidence>
<evidence type="ECO:0000256" key="2">
    <source>
        <dbReference type="ARBA" id="ARBA00008639"/>
    </source>
</evidence>
<keyword evidence="3" id="KW-0663">Pyridoxal phosphate</keyword>
<dbReference type="Proteomes" id="UP001168380">
    <property type="component" value="Unassembled WGS sequence"/>
</dbReference>
<dbReference type="Gene3D" id="3.40.50.1100">
    <property type="match status" value="2"/>
</dbReference>
<dbReference type="Pfam" id="PF00291">
    <property type="entry name" value="PALP"/>
    <property type="match status" value="1"/>
</dbReference>
<dbReference type="PANTHER" id="PTHR43780:SF2">
    <property type="entry name" value="1-AMINOCYCLOPROPANE-1-CARBOXYLATE DEAMINASE-RELATED"/>
    <property type="match status" value="1"/>
</dbReference>
<dbReference type="InterPro" id="IPR001926">
    <property type="entry name" value="TrpB-like_PALP"/>
</dbReference>